<sequence>MVYYALLVGAELDGLTNLQPRHGCDDPNFPYYLKLKCENCGEVTAKSTYVTLSEQVDLPKGHGAAHLVQKCKLCGRDGTIVMIPGQGTPLTIEQSQKEEKTCLMVFDCRGYEPVEFSFGTGWKAESVHGTPFEIDCSEGEFSEYDEKGECPVELGKLQSTFKVVSRQLLPALPYLSSFLSLHILLTLL</sequence>
<dbReference type="Proteomes" id="UP000007305">
    <property type="component" value="Chromosome 8"/>
</dbReference>
<dbReference type="GeneID" id="100276599"/>
<keyword evidence="6" id="KW-1267">Proteomics identification</keyword>
<evidence type="ECO:0000313" key="5">
    <source>
        <dbReference type="Proteomes" id="UP000007305"/>
    </source>
</evidence>
<dbReference type="GO" id="GO:0008270">
    <property type="term" value="F:zinc ion binding"/>
    <property type="evidence" value="ECO:0000318"/>
    <property type="project" value="GO_Central"/>
</dbReference>
<dbReference type="EnsemblPlants" id="Zm00001eb356880_T001">
    <property type="protein sequence ID" value="Zm00001eb356880_P001"/>
    <property type="gene ID" value="Zm00001eb356880"/>
</dbReference>
<dbReference type="PANTHER" id="PTHR12857:SF0">
    <property type="entry name" value="CXXC MOTIF CONTAINING ZINC BINDING PROTEIN"/>
    <property type="match status" value="1"/>
</dbReference>
<gene>
    <name evidence="4" type="primary">LOC100276599</name>
</gene>
<dbReference type="AlphaFoldDB" id="A0A804QST0"/>
<dbReference type="SUPFAM" id="SSF141678">
    <property type="entry name" value="MAL13P1.257-like"/>
    <property type="match status" value="1"/>
</dbReference>
<evidence type="ECO:0007829" key="6">
    <source>
        <dbReference type="PeptideAtlas" id="A0A804QST0"/>
    </source>
</evidence>
<keyword evidence="2" id="KW-0479">Metal-binding</keyword>
<reference evidence="5" key="1">
    <citation type="journal article" date="2009" name="Science">
        <title>The B73 maize genome: complexity, diversity, and dynamics.</title>
        <authorList>
            <person name="Schnable P.S."/>
            <person name="Ware D."/>
            <person name="Fulton R.S."/>
            <person name="Stein J.C."/>
            <person name="Wei F."/>
            <person name="Pasternak S."/>
            <person name="Liang C."/>
            <person name="Zhang J."/>
            <person name="Fulton L."/>
            <person name="Graves T.A."/>
            <person name="Minx P."/>
            <person name="Reily A.D."/>
            <person name="Courtney L."/>
            <person name="Kruchowski S.S."/>
            <person name="Tomlinson C."/>
            <person name="Strong C."/>
            <person name="Delehaunty K."/>
            <person name="Fronick C."/>
            <person name="Courtney B."/>
            <person name="Rock S.M."/>
            <person name="Belter E."/>
            <person name="Du F."/>
            <person name="Kim K."/>
            <person name="Abbott R.M."/>
            <person name="Cotton M."/>
            <person name="Levy A."/>
            <person name="Marchetto P."/>
            <person name="Ochoa K."/>
            <person name="Jackson S.M."/>
            <person name="Gillam B."/>
            <person name="Chen W."/>
            <person name="Yan L."/>
            <person name="Higginbotham J."/>
            <person name="Cardenas M."/>
            <person name="Waligorski J."/>
            <person name="Applebaum E."/>
            <person name="Phelps L."/>
            <person name="Falcone J."/>
            <person name="Kanchi K."/>
            <person name="Thane T."/>
            <person name="Scimone A."/>
            <person name="Thane N."/>
            <person name="Henke J."/>
            <person name="Wang T."/>
            <person name="Ruppert J."/>
            <person name="Shah N."/>
            <person name="Rotter K."/>
            <person name="Hodges J."/>
            <person name="Ingenthron E."/>
            <person name="Cordes M."/>
            <person name="Kohlberg S."/>
            <person name="Sgro J."/>
            <person name="Delgado B."/>
            <person name="Mead K."/>
            <person name="Chinwalla A."/>
            <person name="Leonard S."/>
            <person name="Crouse K."/>
            <person name="Collura K."/>
            <person name="Kudrna D."/>
            <person name="Currie J."/>
            <person name="He R."/>
            <person name="Angelova A."/>
            <person name="Rajasekar S."/>
            <person name="Mueller T."/>
            <person name="Lomeli R."/>
            <person name="Scara G."/>
            <person name="Ko A."/>
            <person name="Delaney K."/>
            <person name="Wissotski M."/>
            <person name="Lopez G."/>
            <person name="Campos D."/>
            <person name="Braidotti M."/>
            <person name="Ashley E."/>
            <person name="Golser W."/>
            <person name="Kim H."/>
            <person name="Lee S."/>
            <person name="Lin J."/>
            <person name="Dujmic Z."/>
            <person name="Kim W."/>
            <person name="Talag J."/>
            <person name="Zuccolo A."/>
            <person name="Fan C."/>
            <person name="Sebastian A."/>
            <person name="Kramer M."/>
            <person name="Spiegel L."/>
            <person name="Nascimento L."/>
            <person name="Zutavern T."/>
            <person name="Miller B."/>
            <person name="Ambroise C."/>
            <person name="Muller S."/>
            <person name="Spooner W."/>
            <person name="Narechania A."/>
            <person name="Ren L."/>
            <person name="Wei S."/>
            <person name="Kumari S."/>
            <person name="Faga B."/>
            <person name="Levy M.J."/>
            <person name="McMahan L."/>
            <person name="Van Buren P."/>
            <person name="Vaughn M.W."/>
            <person name="Ying K."/>
            <person name="Yeh C.-T."/>
            <person name="Emrich S.J."/>
            <person name="Jia Y."/>
            <person name="Kalyanaraman A."/>
            <person name="Hsia A.-P."/>
            <person name="Barbazuk W.B."/>
            <person name="Baucom R.S."/>
            <person name="Brutnell T.P."/>
            <person name="Carpita N.C."/>
            <person name="Chaparro C."/>
            <person name="Chia J.-M."/>
            <person name="Deragon J.-M."/>
            <person name="Estill J.C."/>
            <person name="Fu Y."/>
            <person name="Jeddeloh J.A."/>
            <person name="Han Y."/>
            <person name="Lee H."/>
            <person name="Li P."/>
            <person name="Lisch D.R."/>
            <person name="Liu S."/>
            <person name="Liu Z."/>
            <person name="Nagel D.H."/>
            <person name="McCann M.C."/>
            <person name="SanMiguel P."/>
            <person name="Myers A.M."/>
            <person name="Nettleton D."/>
            <person name="Nguyen J."/>
            <person name="Penning B.W."/>
            <person name="Ponnala L."/>
            <person name="Schneider K.L."/>
            <person name="Schwartz D.C."/>
            <person name="Sharma A."/>
            <person name="Soderlund C."/>
            <person name="Springer N.M."/>
            <person name="Sun Q."/>
            <person name="Wang H."/>
            <person name="Waterman M."/>
            <person name="Westerman R."/>
            <person name="Wolfgruber T.K."/>
            <person name="Yang L."/>
            <person name="Yu Y."/>
            <person name="Zhang L."/>
            <person name="Zhou S."/>
            <person name="Zhu Q."/>
            <person name="Bennetzen J.L."/>
            <person name="Dawe R.K."/>
            <person name="Jiang J."/>
            <person name="Jiang N."/>
            <person name="Presting G.G."/>
            <person name="Wessler S.R."/>
            <person name="Aluru S."/>
            <person name="Martienssen R.A."/>
            <person name="Clifton S.W."/>
            <person name="McCombie W.R."/>
            <person name="Wing R.A."/>
            <person name="Wilson R.K."/>
        </authorList>
    </citation>
    <scope>NUCLEOTIDE SEQUENCE [LARGE SCALE GENOMIC DNA]</scope>
    <source>
        <strain evidence="5">cv. B73</strain>
    </source>
</reference>
<keyword evidence="5" id="KW-1185">Reference proteome</keyword>
<dbReference type="RefSeq" id="XP_008654711.1">
    <property type="nucleotide sequence ID" value="XM_008656489.2"/>
</dbReference>
<evidence type="ECO:0000256" key="3">
    <source>
        <dbReference type="ARBA" id="ARBA00022833"/>
    </source>
</evidence>
<proteinExistence type="evidence at protein level"/>
<dbReference type="PANTHER" id="PTHR12857">
    <property type="entry name" value="CXXC MOTIF CONTAINING ZINC BINDING PROTEIN"/>
    <property type="match status" value="1"/>
</dbReference>
<dbReference type="InterPro" id="IPR008584">
    <property type="entry name" value="CXXC_Zn-binding_euk"/>
</dbReference>
<name>A0A804QST0_MAIZE</name>
<dbReference type="Gramene" id="Zm00001eb356880_T001">
    <property type="protein sequence ID" value="Zm00001eb356880_P001"/>
    <property type="gene ID" value="Zm00001eb356880"/>
</dbReference>
<evidence type="ECO:0000313" key="4">
    <source>
        <dbReference type="EnsemblPlants" id="Zm00001eb356880_P001"/>
    </source>
</evidence>
<evidence type="ECO:0000256" key="1">
    <source>
        <dbReference type="ARBA" id="ARBA00007818"/>
    </source>
</evidence>
<dbReference type="Pfam" id="PF05907">
    <property type="entry name" value="CXXC_Zn-b_euk"/>
    <property type="match status" value="1"/>
</dbReference>
<organism evidence="4 5">
    <name type="scientific">Zea mays</name>
    <name type="common">Maize</name>
    <dbReference type="NCBI Taxonomy" id="4577"/>
    <lineage>
        <taxon>Eukaryota</taxon>
        <taxon>Viridiplantae</taxon>
        <taxon>Streptophyta</taxon>
        <taxon>Embryophyta</taxon>
        <taxon>Tracheophyta</taxon>
        <taxon>Spermatophyta</taxon>
        <taxon>Magnoliopsida</taxon>
        <taxon>Liliopsida</taxon>
        <taxon>Poales</taxon>
        <taxon>Poaceae</taxon>
        <taxon>PACMAD clade</taxon>
        <taxon>Panicoideae</taxon>
        <taxon>Andropogonodae</taxon>
        <taxon>Andropogoneae</taxon>
        <taxon>Tripsacinae</taxon>
        <taxon>Zea</taxon>
    </lineage>
</organism>
<evidence type="ECO:0000256" key="2">
    <source>
        <dbReference type="ARBA" id="ARBA00022723"/>
    </source>
</evidence>
<comment type="similarity">
    <text evidence="1">Belongs to the UPF0587 family.</text>
</comment>
<reference evidence="4" key="3">
    <citation type="submission" date="2021-05" db="UniProtKB">
        <authorList>
            <consortium name="EnsemblPlants"/>
        </authorList>
    </citation>
    <scope>IDENTIFICATION</scope>
    <source>
        <strain evidence="4">cv. B73</strain>
    </source>
</reference>
<accession>A0A804QST0</accession>
<reference evidence="4" key="2">
    <citation type="submission" date="2019-07" db="EMBL/GenBank/DDBJ databases">
        <authorList>
            <person name="Seetharam A."/>
            <person name="Woodhouse M."/>
            <person name="Cannon E."/>
        </authorList>
    </citation>
    <scope>NUCLEOTIDE SEQUENCE [LARGE SCALE GENOMIC DNA]</scope>
    <source>
        <strain evidence="4">cv. B73</strain>
    </source>
</reference>
<keyword evidence="3" id="KW-0862">Zinc</keyword>
<dbReference type="OrthoDB" id="10248838at2759"/>
<protein>
    <submittedName>
        <fullName evidence="4">Uncharacterized protein</fullName>
    </submittedName>
</protein>